<dbReference type="Proteomes" id="UP000297871">
    <property type="component" value="Unassembled WGS sequence"/>
</dbReference>
<accession>A0A4R9J7A0</accession>
<keyword evidence="2" id="KW-1185">Reference proteome</keyword>
<reference evidence="1" key="1">
    <citation type="journal article" date="2019" name="PLoS Negl. Trop. Dis.">
        <title>Revisiting the worldwide diversity of Leptospira species in the environment.</title>
        <authorList>
            <person name="Vincent A.T."/>
            <person name="Schiettekatte O."/>
            <person name="Bourhy P."/>
            <person name="Veyrier F.J."/>
            <person name="Picardeau M."/>
        </authorList>
    </citation>
    <scope>NUCLEOTIDE SEQUENCE [LARGE SCALE GENOMIC DNA]</scope>
    <source>
        <strain evidence="1">201800265</strain>
    </source>
</reference>
<protein>
    <submittedName>
        <fullName evidence="1">DUF1564 family protein</fullName>
    </submittedName>
</protein>
<proteinExistence type="predicted"/>
<dbReference type="Pfam" id="PF07600">
    <property type="entry name" value="DUF1564"/>
    <property type="match status" value="1"/>
</dbReference>
<organism evidence="1 2">
    <name type="scientific">Leptospira koniambonensis</name>
    <dbReference type="NCBI Taxonomy" id="2484950"/>
    <lineage>
        <taxon>Bacteria</taxon>
        <taxon>Pseudomonadati</taxon>
        <taxon>Spirochaetota</taxon>
        <taxon>Spirochaetia</taxon>
        <taxon>Leptospirales</taxon>
        <taxon>Leptospiraceae</taxon>
        <taxon>Leptospira</taxon>
    </lineage>
</organism>
<sequence>MKFKLILNPKPIKNKSWKAKSPRESMPTCTLILPDRLYKNYLKNWKGSRPGATCLKDLLELYGPDLQFQEKLNPDSTMMMYQKKEEGRGKQKDWSRLNFRPDLQDWNLLGNYARKHGVSKCYLFTFLLNRYFSNSPLEIFKKKKVA</sequence>
<dbReference type="OrthoDB" id="336902at2"/>
<dbReference type="AlphaFoldDB" id="A0A4R9J7A0"/>
<dbReference type="EMBL" id="RQFY01000004">
    <property type="protein sequence ID" value="TGL34626.1"/>
    <property type="molecule type" value="Genomic_DNA"/>
</dbReference>
<name>A0A4R9J7A0_9LEPT</name>
<evidence type="ECO:0000313" key="1">
    <source>
        <dbReference type="EMBL" id="TGL34626.1"/>
    </source>
</evidence>
<evidence type="ECO:0000313" key="2">
    <source>
        <dbReference type="Proteomes" id="UP000297871"/>
    </source>
</evidence>
<dbReference type="RefSeq" id="WP_135614849.1">
    <property type="nucleotide sequence ID" value="NZ_RQFY01000004.1"/>
</dbReference>
<comment type="caution">
    <text evidence="1">The sequence shown here is derived from an EMBL/GenBank/DDBJ whole genome shotgun (WGS) entry which is preliminary data.</text>
</comment>
<dbReference type="InterPro" id="IPR011458">
    <property type="entry name" value="DUF1564"/>
</dbReference>
<gene>
    <name evidence="1" type="ORF">EHQ52_09005</name>
</gene>